<keyword evidence="3" id="KW-1185">Reference proteome</keyword>
<organism evidence="2 3">
    <name type="scientific">Reticulomyxa filosa</name>
    <dbReference type="NCBI Taxonomy" id="46433"/>
    <lineage>
        <taxon>Eukaryota</taxon>
        <taxon>Sar</taxon>
        <taxon>Rhizaria</taxon>
        <taxon>Retaria</taxon>
        <taxon>Foraminifera</taxon>
        <taxon>Monothalamids</taxon>
        <taxon>Reticulomyxidae</taxon>
        <taxon>Reticulomyxa</taxon>
    </lineage>
</organism>
<accession>X6MQI8</accession>
<keyword evidence="1" id="KW-0812">Transmembrane</keyword>
<evidence type="ECO:0008006" key="4">
    <source>
        <dbReference type="Google" id="ProtNLM"/>
    </source>
</evidence>
<gene>
    <name evidence="2" type="ORF">RFI_21655</name>
</gene>
<feature type="transmembrane region" description="Helical" evidence="1">
    <location>
        <begin position="38"/>
        <end position="55"/>
    </location>
</feature>
<evidence type="ECO:0000313" key="2">
    <source>
        <dbReference type="EMBL" id="ETO15712.1"/>
    </source>
</evidence>
<protein>
    <recommendedName>
        <fullName evidence="4">Transmembrane protein</fullName>
    </recommendedName>
</protein>
<evidence type="ECO:0000313" key="3">
    <source>
        <dbReference type="Proteomes" id="UP000023152"/>
    </source>
</evidence>
<keyword evidence="1" id="KW-0472">Membrane</keyword>
<reference evidence="2 3" key="1">
    <citation type="journal article" date="2013" name="Curr. Biol.">
        <title>The Genome of the Foraminiferan Reticulomyxa filosa.</title>
        <authorList>
            <person name="Glockner G."/>
            <person name="Hulsmann N."/>
            <person name="Schleicher M."/>
            <person name="Noegel A.A."/>
            <person name="Eichinger L."/>
            <person name="Gallinger C."/>
            <person name="Pawlowski J."/>
            <person name="Sierra R."/>
            <person name="Euteneuer U."/>
            <person name="Pillet L."/>
            <person name="Moustafa A."/>
            <person name="Platzer M."/>
            <person name="Groth M."/>
            <person name="Szafranski K."/>
            <person name="Schliwa M."/>
        </authorList>
    </citation>
    <scope>NUCLEOTIDE SEQUENCE [LARGE SCALE GENOMIC DNA]</scope>
</reference>
<name>X6MQI8_RETFI</name>
<dbReference type="Proteomes" id="UP000023152">
    <property type="component" value="Unassembled WGS sequence"/>
</dbReference>
<dbReference type="AlphaFoldDB" id="X6MQI8"/>
<comment type="caution">
    <text evidence="2">The sequence shown here is derived from an EMBL/GenBank/DDBJ whole genome shotgun (WGS) entry which is preliminary data.</text>
</comment>
<keyword evidence="1" id="KW-1133">Transmembrane helix</keyword>
<evidence type="ECO:0000256" key="1">
    <source>
        <dbReference type="SAM" id="Phobius"/>
    </source>
</evidence>
<sequence>MSYLKYFAFVQFYLIIYNLLIFFFEKFCVPLILITNDYFYFLFLSFILFTFMKIYKNSFSLKCSLFLTENVGICGNEKLIEIANSFFNNSMYHLKQNFSMRQYFVFTAEIISCEKEFVQRGNYLTTFLCVIFTEQREKKKENFSMSQHN</sequence>
<dbReference type="EMBL" id="ASPP01018869">
    <property type="protein sequence ID" value="ETO15712.1"/>
    <property type="molecule type" value="Genomic_DNA"/>
</dbReference>
<proteinExistence type="predicted"/>
<feature type="transmembrane region" description="Helical" evidence="1">
    <location>
        <begin position="12"/>
        <end position="32"/>
    </location>
</feature>